<feature type="compositionally biased region" description="Polar residues" evidence="2">
    <location>
        <begin position="7"/>
        <end position="28"/>
    </location>
</feature>
<evidence type="ECO:0000313" key="4">
    <source>
        <dbReference type="EMBL" id="PBK05669.1"/>
    </source>
</evidence>
<keyword evidence="1" id="KW-0175">Coiled coil</keyword>
<feature type="region of interest" description="Disordered" evidence="2">
    <location>
        <begin position="1"/>
        <end position="31"/>
    </location>
</feature>
<feature type="transmembrane region" description="Helical" evidence="3">
    <location>
        <begin position="44"/>
        <end position="65"/>
    </location>
</feature>
<proteinExistence type="predicted"/>
<protein>
    <recommendedName>
        <fullName evidence="6">ATPase</fullName>
    </recommendedName>
</protein>
<keyword evidence="3" id="KW-0812">Transmembrane</keyword>
<name>A0A2A3MLH1_9PSED</name>
<keyword evidence="3" id="KW-1133">Transmembrane helix</keyword>
<keyword evidence="5" id="KW-1185">Reference proteome</keyword>
<evidence type="ECO:0000313" key="5">
    <source>
        <dbReference type="Proteomes" id="UP000242313"/>
    </source>
</evidence>
<keyword evidence="3" id="KW-0472">Membrane</keyword>
<dbReference type="Proteomes" id="UP000242313">
    <property type="component" value="Unassembled WGS sequence"/>
</dbReference>
<gene>
    <name evidence="4" type="ORF">CNQ84_04005</name>
</gene>
<evidence type="ECO:0008006" key="6">
    <source>
        <dbReference type="Google" id="ProtNLM"/>
    </source>
</evidence>
<reference evidence="4 5" key="1">
    <citation type="submission" date="2017-09" db="EMBL/GenBank/DDBJ databases">
        <title>Pseudomonas abyssi sp. nov. isolated from Abyssopelagic Water.</title>
        <authorList>
            <person name="Wei Y."/>
        </authorList>
    </citation>
    <scope>NUCLEOTIDE SEQUENCE [LARGE SCALE GENOMIC DNA]</scope>
    <source>
        <strain evidence="4 5">MT5</strain>
    </source>
</reference>
<evidence type="ECO:0000256" key="1">
    <source>
        <dbReference type="SAM" id="Coils"/>
    </source>
</evidence>
<evidence type="ECO:0000256" key="3">
    <source>
        <dbReference type="SAM" id="Phobius"/>
    </source>
</evidence>
<accession>A0A2A3MLH1</accession>
<organism evidence="4 5">
    <name type="scientific">Pseudomonas abyssi</name>
    <dbReference type="NCBI Taxonomy" id="170540"/>
    <lineage>
        <taxon>Bacteria</taxon>
        <taxon>Pseudomonadati</taxon>
        <taxon>Pseudomonadota</taxon>
        <taxon>Gammaproteobacteria</taxon>
        <taxon>Pseudomonadales</taxon>
        <taxon>Pseudomonadaceae</taxon>
        <taxon>Pseudomonas</taxon>
    </lineage>
</organism>
<sequence>MGELPSLSATREQSSVDAANSRAHTPINNLRAEPPVRNAGAGSGALWALCAALSLALLGLGYWTYQQQNALRQQLVSTQNSFARISEEASGRIQDITGQVSASQDSFGAAEQAREAEIKRLQEQLAALTKRQAEQQQTLEQLDQRSERRGEQLVAQQQALQVLRESSEQQLAEAETRAEQLAALQTQMGEAEQGLEQVRGELAGLAALELQLGQQSERLEEQQRALSALQNQNQSAEVDQALLVLRSELDQRLAATDQALDAIDSFRLQTNRSLSTLQSQLSALHSRVEGN</sequence>
<feature type="coiled-coil region" evidence="1">
    <location>
        <begin position="111"/>
        <end position="239"/>
    </location>
</feature>
<dbReference type="EMBL" id="NTMR01000003">
    <property type="protein sequence ID" value="PBK05669.1"/>
    <property type="molecule type" value="Genomic_DNA"/>
</dbReference>
<dbReference type="AlphaFoldDB" id="A0A2A3MLH1"/>
<comment type="caution">
    <text evidence="4">The sequence shown here is derived from an EMBL/GenBank/DDBJ whole genome shotgun (WGS) entry which is preliminary data.</text>
</comment>
<evidence type="ECO:0000256" key="2">
    <source>
        <dbReference type="SAM" id="MobiDB-lite"/>
    </source>
</evidence>